<dbReference type="Pfam" id="PF09335">
    <property type="entry name" value="VTT_dom"/>
    <property type="match status" value="1"/>
</dbReference>
<evidence type="ECO:0000256" key="1">
    <source>
        <dbReference type="ARBA" id="ARBA00004651"/>
    </source>
</evidence>
<name>A0ABT9XFC3_9BACL</name>
<dbReference type="Proteomes" id="UP001232973">
    <property type="component" value="Unassembled WGS sequence"/>
</dbReference>
<dbReference type="RefSeq" id="WP_274456410.1">
    <property type="nucleotide sequence ID" value="NZ_CP067097.1"/>
</dbReference>
<evidence type="ECO:0000256" key="3">
    <source>
        <dbReference type="ARBA" id="ARBA00022475"/>
    </source>
</evidence>
<evidence type="ECO:0000313" key="10">
    <source>
        <dbReference type="Proteomes" id="UP001232973"/>
    </source>
</evidence>
<dbReference type="EMBL" id="JAUSTP010000003">
    <property type="protein sequence ID" value="MDQ0188999.1"/>
    <property type="molecule type" value="Genomic_DNA"/>
</dbReference>
<comment type="caution">
    <text evidence="9">The sequence shown here is derived from an EMBL/GenBank/DDBJ whole genome shotgun (WGS) entry which is preliminary data.</text>
</comment>
<dbReference type="InterPro" id="IPR032816">
    <property type="entry name" value="VTT_dom"/>
</dbReference>
<gene>
    <name evidence="9" type="ORF">J2S03_000813</name>
</gene>
<keyword evidence="5 7" id="KW-1133">Transmembrane helix</keyword>
<evidence type="ECO:0000259" key="8">
    <source>
        <dbReference type="Pfam" id="PF09335"/>
    </source>
</evidence>
<comment type="similarity">
    <text evidence="2">Belongs to the DedA family.</text>
</comment>
<keyword evidence="3" id="KW-1003">Cell membrane</keyword>
<comment type="subcellular location">
    <subcellularLocation>
        <location evidence="1">Cell membrane</location>
        <topology evidence="1">Multi-pass membrane protein</topology>
    </subcellularLocation>
</comment>
<proteinExistence type="inferred from homology"/>
<evidence type="ECO:0000256" key="2">
    <source>
        <dbReference type="ARBA" id="ARBA00010792"/>
    </source>
</evidence>
<keyword evidence="6 7" id="KW-0472">Membrane</keyword>
<dbReference type="PANTHER" id="PTHR42709:SF6">
    <property type="entry name" value="UNDECAPRENYL PHOSPHATE TRANSPORTER A"/>
    <property type="match status" value="1"/>
</dbReference>
<feature type="transmembrane region" description="Helical" evidence="7">
    <location>
        <begin position="51"/>
        <end position="71"/>
    </location>
</feature>
<evidence type="ECO:0000256" key="4">
    <source>
        <dbReference type="ARBA" id="ARBA00022692"/>
    </source>
</evidence>
<feature type="transmembrane region" description="Helical" evidence="7">
    <location>
        <begin position="171"/>
        <end position="189"/>
    </location>
</feature>
<organism evidence="9 10">
    <name type="scientific">Alicyclobacillus cycloheptanicus</name>
    <dbReference type="NCBI Taxonomy" id="1457"/>
    <lineage>
        <taxon>Bacteria</taxon>
        <taxon>Bacillati</taxon>
        <taxon>Bacillota</taxon>
        <taxon>Bacilli</taxon>
        <taxon>Bacillales</taxon>
        <taxon>Alicyclobacillaceae</taxon>
        <taxon>Alicyclobacillus</taxon>
    </lineage>
</organism>
<evidence type="ECO:0000313" key="9">
    <source>
        <dbReference type="EMBL" id="MDQ0188999.1"/>
    </source>
</evidence>
<evidence type="ECO:0000256" key="6">
    <source>
        <dbReference type="ARBA" id="ARBA00023136"/>
    </source>
</evidence>
<reference evidence="9 10" key="1">
    <citation type="submission" date="2023-07" db="EMBL/GenBank/DDBJ databases">
        <title>Genomic Encyclopedia of Type Strains, Phase IV (KMG-IV): sequencing the most valuable type-strain genomes for metagenomic binning, comparative biology and taxonomic classification.</title>
        <authorList>
            <person name="Goeker M."/>
        </authorList>
    </citation>
    <scope>NUCLEOTIDE SEQUENCE [LARGE SCALE GENOMIC DNA]</scope>
    <source>
        <strain evidence="9 10">DSM 4006</strain>
    </source>
</reference>
<feature type="transmembrane region" description="Helical" evidence="7">
    <location>
        <begin position="12"/>
        <end position="31"/>
    </location>
</feature>
<protein>
    <submittedName>
        <fullName evidence="9">Membrane protein DedA with SNARE-associated domain</fullName>
    </submittedName>
</protein>
<dbReference type="PANTHER" id="PTHR42709">
    <property type="entry name" value="ALKALINE PHOSPHATASE LIKE PROTEIN"/>
    <property type="match status" value="1"/>
</dbReference>
<feature type="domain" description="VTT" evidence="8">
    <location>
        <begin position="30"/>
        <end position="155"/>
    </location>
</feature>
<keyword evidence="4 7" id="KW-0812">Transmembrane</keyword>
<evidence type="ECO:0000256" key="5">
    <source>
        <dbReference type="ARBA" id="ARBA00022989"/>
    </source>
</evidence>
<accession>A0ABT9XFC3</accession>
<dbReference type="InterPro" id="IPR051311">
    <property type="entry name" value="DedA_domain"/>
</dbReference>
<feature type="transmembrane region" description="Helical" evidence="7">
    <location>
        <begin position="136"/>
        <end position="159"/>
    </location>
</feature>
<evidence type="ECO:0000256" key="7">
    <source>
        <dbReference type="SAM" id="Phobius"/>
    </source>
</evidence>
<keyword evidence="10" id="KW-1185">Reference proteome</keyword>
<sequence>MSAHLGTYVAQFGNLAVFLLMTLESICIPIPSEAVMPYAGYLAYTHGESYWAAVLVGTLANVVGGLIAYAVGRAGGRPLILHYGRYILLSQRHLDRAEDWFRRRGEITVFIARLLPALRTFISIPAGVAKMPLGRFIVYSALGSIIWNFSLTFAGFQLGKHWEVVASAIKPLTYFGALLLVLAVLWFWFGRRKAPGQRQTPRN</sequence>